<organism evidence="1 2">
    <name type="scientific">Halorubrum tropicale</name>
    <dbReference type="NCBI Taxonomy" id="1765655"/>
    <lineage>
        <taxon>Archaea</taxon>
        <taxon>Methanobacteriati</taxon>
        <taxon>Methanobacteriota</taxon>
        <taxon>Stenosarchaea group</taxon>
        <taxon>Halobacteria</taxon>
        <taxon>Halobacteriales</taxon>
        <taxon>Haloferacaceae</taxon>
        <taxon>Halorubrum</taxon>
    </lineage>
</organism>
<accession>A0A0M9AL67</accession>
<comment type="caution">
    <text evidence="1">The sequence shown here is derived from an EMBL/GenBank/DDBJ whole genome shotgun (WGS) entry which is preliminary data.</text>
</comment>
<reference evidence="1 2" key="1">
    <citation type="submission" date="2015-08" db="EMBL/GenBank/DDBJ databases">
        <title>Genomes of Isolates from Cabo Rojo, PR.</title>
        <authorList>
            <person name="Sanchez-Nieves R.L."/>
            <person name="Montalvo-Rodriguez R."/>
        </authorList>
    </citation>
    <scope>NUCLEOTIDE SEQUENCE [LARGE SCALE GENOMIC DNA]</scope>
    <source>
        <strain evidence="1 2">5</strain>
    </source>
</reference>
<dbReference type="Proteomes" id="UP000037747">
    <property type="component" value="Unassembled WGS sequence"/>
</dbReference>
<dbReference type="AlphaFoldDB" id="A0A0M9AL67"/>
<evidence type="ECO:0000313" key="2">
    <source>
        <dbReference type="Proteomes" id="UP000037747"/>
    </source>
</evidence>
<keyword evidence="2" id="KW-1185">Reference proteome</keyword>
<dbReference type="EMBL" id="LIST01000010">
    <property type="protein sequence ID" value="KOX94232.1"/>
    <property type="molecule type" value="Genomic_DNA"/>
</dbReference>
<evidence type="ECO:0000313" key="1">
    <source>
        <dbReference type="EMBL" id="KOX94232.1"/>
    </source>
</evidence>
<proteinExistence type="predicted"/>
<protein>
    <submittedName>
        <fullName evidence="1">Uncharacterized protein</fullName>
    </submittedName>
</protein>
<sequence length="135" mass="14968">MNERNQRSIDANLESIELGEPERIGHLSELEVGDRVVWGDYTTPRTVVQLGVREKGREGDTDAHVETPLVKVAGPRGKVHILAHRIHRYEEQGDIVATEERTFSKAGRIAAVDIVRTHIGGSRCRVEGNQPAEVA</sequence>
<gene>
    <name evidence="1" type="ORF">AMR74_16120</name>
</gene>
<name>A0A0M9AL67_9EURY</name>
<dbReference type="PATRIC" id="fig|1705389.3.peg.1675"/>
<dbReference type="RefSeq" id="WP_053773067.1">
    <property type="nucleotide sequence ID" value="NZ_LIST01000010.1"/>
</dbReference>
<dbReference type="STRING" id="1765655.AMR74_16120"/>